<evidence type="ECO:0000259" key="4">
    <source>
        <dbReference type="Pfam" id="PF08450"/>
    </source>
</evidence>
<dbReference type="Pfam" id="PF08450">
    <property type="entry name" value="SGL"/>
    <property type="match status" value="1"/>
</dbReference>
<dbReference type="GO" id="GO:0005509">
    <property type="term" value="F:calcium ion binding"/>
    <property type="evidence" value="ECO:0007669"/>
    <property type="project" value="TreeGrafter"/>
</dbReference>
<dbReference type="PRINTS" id="PR01790">
    <property type="entry name" value="SMP30FAMILY"/>
</dbReference>
<evidence type="ECO:0000256" key="3">
    <source>
        <dbReference type="PIRSR" id="PIRSR605511-2"/>
    </source>
</evidence>
<evidence type="ECO:0000256" key="1">
    <source>
        <dbReference type="ARBA" id="ARBA00008853"/>
    </source>
</evidence>
<protein>
    <submittedName>
        <fullName evidence="5">SMP-30/gluconolactonase/LRE family protein</fullName>
    </submittedName>
</protein>
<proteinExistence type="inferred from homology"/>
<dbReference type="InterPro" id="IPR013658">
    <property type="entry name" value="SGL"/>
</dbReference>
<name>A0A515EU55_9BURK</name>
<dbReference type="RefSeq" id="WP_142813569.1">
    <property type="nucleotide sequence ID" value="NZ_CP036282.1"/>
</dbReference>
<dbReference type="KEGG" id="rhg:EXZ61_19560"/>
<evidence type="ECO:0000313" key="5">
    <source>
        <dbReference type="EMBL" id="QDL56179.1"/>
    </source>
</evidence>
<feature type="binding site" evidence="3">
    <location>
        <position position="103"/>
    </location>
    <ligand>
        <name>substrate</name>
    </ligand>
</feature>
<evidence type="ECO:0000313" key="6">
    <source>
        <dbReference type="Proteomes" id="UP000317365"/>
    </source>
</evidence>
<organism evidence="5 6">
    <name type="scientific">Rhodoferax aquaticus</name>
    <dbReference type="NCBI Taxonomy" id="2527691"/>
    <lineage>
        <taxon>Bacteria</taxon>
        <taxon>Pseudomonadati</taxon>
        <taxon>Pseudomonadota</taxon>
        <taxon>Betaproteobacteria</taxon>
        <taxon>Burkholderiales</taxon>
        <taxon>Comamonadaceae</taxon>
        <taxon>Rhodoferax</taxon>
    </lineage>
</organism>
<dbReference type="PANTHER" id="PTHR10907:SF47">
    <property type="entry name" value="REGUCALCIN"/>
    <property type="match status" value="1"/>
</dbReference>
<dbReference type="Gene3D" id="2.120.10.30">
    <property type="entry name" value="TolB, C-terminal domain"/>
    <property type="match status" value="1"/>
</dbReference>
<feature type="binding site" evidence="3">
    <location>
        <position position="150"/>
    </location>
    <ligand>
        <name>a divalent metal cation</name>
        <dbReference type="ChEBI" id="CHEBI:60240"/>
    </ligand>
</feature>
<dbReference type="SUPFAM" id="SSF63829">
    <property type="entry name" value="Calcium-dependent phosphotriesterase"/>
    <property type="match status" value="1"/>
</dbReference>
<accession>A0A515EU55</accession>
<reference evidence="6" key="2">
    <citation type="journal article" date="2020" name="Int. J. Syst. Evol. Microbiol.">
        <title>Genomic insights into a novel species Rhodoferax aquaticus sp. nov., isolated from freshwater.</title>
        <authorList>
            <person name="Li T."/>
            <person name="Zhuo Y."/>
            <person name="Jin C.Z."/>
            <person name="Wu X."/>
            <person name="Ko S.R."/>
            <person name="Jin F.J."/>
            <person name="Ahn C.Y."/>
            <person name="Oh H.M."/>
            <person name="Lee H.G."/>
            <person name="Jin L."/>
        </authorList>
    </citation>
    <scope>NUCLEOTIDE SEQUENCE [LARGE SCALE GENOMIC DNA]</scope>
    <source>
        <strain evidence="6">Gr-4</strain>
    </source>
</reference>
<gene>
    <name evidence="5" type="ORF">EXZ61_19560</name>
</gene>
<comment type="similarity">
    <text evidence="1">Belongs to the SMP-30/CGR1 family.</text>
</comment>
<feature type="active site" description="Proton donor/acceptor" evidence="2">
    <location>
        <position position="199"/>
    </location>
</feature>
<dbReference type="InterPro" id="IPR011042">
    <property type="entry name" value="6-blade_b-propeller_TolB-like"/>
</dbReference>
<dbReference type="EMBL" id="CP036282">
    <property type="protein sequence ID" value="QDL56179.1"/>
    <property type="molecule type" value="Genomic_DNA"/>
</dbReference>
<dbReference type="GO" id="GO:0004341">
    <property type="term" value="F:gluconolactonase activity"/>
    <property type="evidence" value="ECO:0007669"/>
    <property type="project" value="TreeGrafter"/>
</dbReference>
<reference evidence="6" key="1">
    <citation type="submission" date="2019-02" db="EMBL/GenBank/DDBJ databases">
        <title>Complete genome sequence of Rhodoferax sp. Gr-4.</title>
        <authorList>
            <person name="Jin L."/>
        </authorList>
    </citation>
    <scope>NUCLEOTIDE SEQUENCE [LARGE SCALE GENOMIC DNA]</scope>
    <source>
        <strain evidence="6">Gr-4</strain>
    </source>
</reference>
<feature type="binding site" evidence="3">
    <location>
        <position position="101"/>
    </location>
    <ligand>
        <name>substrate</name>
    </ligand>
</feature>
<comment type="cofactor">
    <cofactor evidence="3">
        <name>Zn(2+)</name>
        <dbReference type="ChEBI" id="CHEBI:29105"/>
    </cofactor>
    <text evidence="3">Binds 1 divalent metal cation per subunit.</text>
</comment>
<dbReference type="InterPro" id="IPR005511">
    <property type="entry name" value="SMP-30"/>
</dbReference>
<feature type="binding site" evidence="3">
    <location>
        <position position="199"/>
    </location>
    <ligand>
        <name>a divalent metal cation</name>
        <dbReference type="ChEBI" id="CHEBI:60240"/>
    </ligand>
</feature>
<keyword evidence="3" id="KW-0479">Metal-binding</keyword>
<evidence type="ECO:0000256" key="2">
    <source>
        <dbReference type="PIRSR" id="PIRSR605511-1"/>
    </source>
</evidence>
<dbReference type="PANTHER" id="PTHR10907">
    <property type="entry name" value="REGUCALCIN"/>
    <property type="match status" value="1"/>
</dbReference>
<dbReference type="GO" id="GO:0019853">
    <property type="term" value="P:L-ascorbic acid biosynthetic process"/>
    <property type="evidence" value="ECO:0007669"/>
    <property type="project" value="TreeGrafter"/>
</dbReference>
<sequence length="291" mass="32065">MPGYSVVIAAPMDLGEGPLWHAASGRFFCVDIHGRTIHAWNPETDVHQQWATPERIGWLIPRRDGDGFMAGLQSGFYRLWLEPQLRLELVANPHAHNPAVRLNDAKADPWGHIWAGSMNNDTPQQPDGQLTRLDSNGSFEVVERGIHICNGPAIASNGQWMLHTDSLLDTTYRYDMTPEGKLVNKTVWRRFTAQEGTPDGMTVDADGHVWLAFWGGSCIRQFTPDGRLLRKIELPASQITSMAFGGPDLDTLLVTSARNGLSAEQLAKEPLAGHAFVLKPGVRGVLPCVFG</sequence>
<feature type="binding site" evidence="3">
    <location>
        <position position="16"/>
    </location>
    <ligand>
        <name>a divalent metal cation</name>
        <dbReference type="ChEBI" id="CHEBI:60240"/>
    </ligand>
</feature>
<feature type="domain" description="SMP-30/Gluconolactonase/LRE-like region" evidence="4">
    <location>
        <begin position="14"/>
        <end position="258"/>
    </location>
</feature>
<dbReference type="Proteomes" id="UP000317365">
    <property type="component" value="Chromosome"/>
</dbReference>
<keyword evidence="6" id="KW-1185">Reference proteome</keyword>
<feature type="binding site" evidence="3">
    <location>
        <position position="121"/>
    </location>
    <ligand>
        <name>substrate</name>
    </ligand>
</feature>
<dbReference type="AlphaFoldDB" id="A0A515EU55"/>
<keyword evidence="3" id="KW-0862">Zinc</keyword>